<organism evidence="2 3">
    <name type="scientific">Porites lobata</name>
    <dbReference type="NCBI Taxonomy" id="104759"/>
    <lineage>
        <taxon>Eukaryota</taxon>
        <taxon>Metazoa</taxon>
        <taxon>Cnidaria</taxon>
        <taxon>Anthozoa</taxon>
        <taxon>Hexacorallia</taxon>
        <taxon>Scleractinia</taxon>
        <taxon>Fungiina</taxon>
        <taxon>Poritidae</taxon>
        <taxon>Porites</taxon>
    </lineage>
</organism>
<evidence type="ECO:0000256" key="1">
    <source>
        <dbReference type="ARBA" id="ARBA00001962"/>
    </source>
</evidence>
<dbReference type="SUPFAM" id="SSF51197">
    <property type="entry name" value="Clavaminate synthase-like"/>
    <property type="match status" value="1"/>
</dbReference>
<comment type="cofactor">
    <cofactor evidence="1">
        <name>Fe cation</name>
        <dbReference type="ChEBI" id="CHEBI:24875"/>
    </cofactor>
</comment>
<dbReference type="InterPro" id="IPR008775">
    <property type="entry name" value="Phytyl_CoA_dOase-like"/>
</dbReference>
<protein>
    <recommendedName>
        <fullName evidence="4">Phytanoyl-CoA dioxygenase</fullName>
    </recommendedName>
</protein>
<dbReference type="Proteomes" id="UP001159405">
    <property type="component" value="Unassembled WGS sequence"/>
</dbReference>
<dbReference type="EMBL" id="CALNXK010000022">
    <property type="protein sequence ID" value="CAH3110108.1"/>
    <property type="molecule type" value="Genomic_DNA"/>
</dbReference>
<proteinExistence type="predicted"/>
<comment type="caution">
    <text evidence="2">The sequence shown here is derived from an EMBL/GenBank/DDBJ whole genome shotgun (WGS) entry which is preliminary data.</text>
</comment>
<dbReference type="Pfam" id="PF05721">
    <property type="entry name" value="PhyH"/>
    <property type="match status" value="1"/>
</dbReference>
<evidence type="ECO:0000313" key="3">
    <source>
        <dbReference type="Proteomes" id="UP001159405"/>
    </source>
</evidence>
<name>A0ABN8NI48_9CNID</name>
<dbReference type="Gene3D" id="2.60.120.620">
    <property type="entry name" value="q2cbj1_9rhob like domain"/>
    <property type="match status" value="1"/>
</dbReference>
<gene>
    <name evidence="2" type="ORF">PLOB_00018675</name>
</gene>
<accession>A0ABN8NI48</accession>
<evidence type="ECO:0008006" key="4">
    <source>
        <dbReference type="Google" id="ProtNLM"/>
    </source>
</evidence>
<dbReference type="PANTHER" id="PTHR20883">
    <property type="entry name" value="PHYTANOYL-COA DIOXYGENASE DOMAIN CONTAINING 1"/>
    <property type="match status" value="1"/>
</dbReference>
<dbReference type="PANTHER" id="PTHR20883:SF46">
    <property type="entry name" value="PHYTANOYL-COA HYDROXYLASE"/>
    <property type="match status" value="1"/>
</dbReference>
<reference evidence="2 3" key="1">
    <citation type="submission" date="2022-05" db="EMBL/GenBank/DDBJ databases">
        <authorList>
            <consortium name="Genoscope - CEA"/>
            <person name="William W."/>
        </authorList>
    </citation>
    <scope>NUCLEOTIDE SEQUENCE [LARGE SCALE GENOMIC DNA]</scope>
</reference>
<sequence length="347" mass="38834">MIISQHNLGSMASFRSSAAKLRCIKRLKYTIASRFSSSNSADTNSSFFKLHADDKAKYERDGYLVVKDIFSEEEKKELIDATDELIEMSKSKTQSDKYFMLEEGHSSTRSLLKRSRVICPSLVHPVWHKALRHPKLLDVISQLVDSPSIRYIMQEKIHMKFPGEDGSSGIKWHQDWAFLPHTNDSIVTVGLAVDDSTKENGCLQVVPGTHKQPILSHFKDGNFVSAIEDPSFDSSKAVHVEVPAGGASFHHVRTAHASGPNNSTQSRRVCFTQYCATDAWPLIGVVGPEGYGVEGPVDWERFCSTIVRGSPTLYPRMVEIPISLPFPYERGYDVFHNDSQEAAESKQ</sequence>
<keyword evidence="3" id="KW-1185">Reference proteome</keyword>
<evidence type="ECO:0000313" key="2">
    <source>
        <dbReference type="EMBL" id="CAH3110108.1"/>
    </source>
</evidence>